<dbReference type="EMBL" id="DRBS01000345">
    <property type="protein sequence ID" value="HDD45038.1"/>
    <property type="molecule type" value="Genomic_DNA"/>
</dbReference>
<dbReference type="NCBIfam" id="TIGR02433">
    <property type="entry name" value="lysidine_TilS_C"/>
    <property type="match status" value="1"/>
</dbReference>
<evidence type="ECO:0000256" key="4">
    <source>
        <dbReference type="ARBA" id="ARBA00022598"/>
    </source>
</evidence>
<dbReference type="Pfam" id="PF11734">
    <property type="entry name" value="TilS_C"/>
    <property type="match status" value="1"/>
</dbReference>
<keyword evidence="5" id="KW-0819">tRNA processing</keyword>
<dbReference type="GO" id="GO:0032267">
    <property type="term" value="F:tRNA(Ile)-lysidine synthase activity"/>
    <property type="evidence" value="ECO:0007669"/>
    <property type="project" value="UniProtKB-EC"/>
</dbReference>
<keyword evidence="3" id="KW-0963">Cytoplasm</keyword>
<protein>
    <recommendedName>
        <fullName evidence="2">tRNA(Ile)-lysidine synthetase</fullName>
        <ecNumber evidence="2">6.3.4.19</ecNumber>
    </recommendedName>
</protein>
<dbReference type="Gene3D" id="3.40.50.620">
    <property type="entry name" value="HUPs"/>
    <property type="match status" value="1"/>
</dbReference>
<dbReference type="GO" id="GO:0008033">
    <property type="term" value="P:tRNA processing"/>
    <property type="evidence" value="ECO:0007669"/>
    <property type="project" value="UniProtKB-KW"/>
</dbReference>
<keyword evidence="7" id="KW-0067">ATP-binding</keyword>
<dbReference type="InterPro" id="IPR012796">
    <property type="entry name" value="Lysidine-tRNA-synth_C"/>
</dbReference>
<dbReference type="InterPro" id="IPR012795">
    <property type="entry name" value="tRNA_Ile_lys_synt_N"/>
</dbReference>
<dbReference type="CDD" id="cd01992">
    <property type="entry name" value="TilS_N"/>
    <property type="match status" value="1"/>
</dbReference>
<dbReference type="Pfam" id="PF01171">
    <property type="entry name" value="ATP_bind_3"/>
    <property type="match status" value="1"/>
</dbReference>
<keyword evidence="4" id="KW-0436">Ligase</keyword>
<dbReference type="PANTHER" id="PTHR43033">
    <property type="entry name" value="TRNA(ILE)-LYSIDINE SYNTHASE-RELATED"/>
    <property type="match status" value="1"/>
</dbReference>
<comment type="caution">
    <text evidence="10">The sequence shown here is derived from an EMBL/GenBank/DDBJ whole genome shotgun (WGS) entry which is preliminary data.</text>
</comment>
<evidence type="ECO:0000256" key="7">
    <source>
        <dbReference type="ARBA" id="ARBA00022840"/>
    </source>
</evidence>
<dbReference type="Gene3D" id="1.20.59.20">
    <property type="match status" value="1"/>
</dbReference>
<dbReference type="InterPro" id="IPR011063">
    <property type="entry name" value="TilS/TtcA_N"/>
</dbReference>
<evidence type="ECO:0000256" key="5">
    <source>
        <dbReference type="ARBA" id="ARBA00022694"/>
    </source>
</evidence>
<comment type="catalytic activity">
    <reaction evidence="8">
        <text>cytidine(34) in tRNA(Ile2) + L-lysine + ATP = lysidine(34) in tRNA(Ile2) + AMP + diphosphate + H(+)</text>
        <dbReference type="Rhea" id="RHEA:43744"/>
        <dbReference type="Rhea" id="RHEA-COMP:10625"/>
        <dbReference type="Rhea" id="RHEA-COMP:10670"/>
        <dbReference type="ChEBI" id="CHEBI:15378"/>
        <dbReference type="ChEBI" id="CHEBI:30616"/>
        <dbReference type="ChEBI" id="CHEBI:32551"/>
        <dbReference type="ChEBI" id="CHEBI:33019"/>
        <dbReference type="ChEBI" id="CHEBI:82748"/>
        <dbReference type="ChEBI" id="CHEBI:83665"/>
        <dbReference type="ChEBI" id="CHEBI:456215"/>
        <dbReference type="EC" id="6.3.4.19"/>
    </reaction>
</comment>
<evidence type="ECO:0000256" key="1">
    <source>
        <dbReference type="ARBA" id="ARBA00004496"/>
    </source>
</evidence>
<accession>A0A7C0Y5Q3</accession>
<sequence>IPKVTNTIKKHKLISENEHILIAVSGGPDSIALLHILYHLKHDYNLRLGIVHFEHGIRGESSLRDAKFVERVAKSLNLPFYISYGKAREYAKEKKLSLEAAARELRYNFFNEILSKTKADKLALGHTADDQVEEILRRFLRGTADLSGIPIKRGKFIRPLLFVYKEEILKALKEDNIDYVIDETNLDRRFFRNRIRLELIPILLKFNPKFKENLLDMALIWKEENEWLKTLVKEVIKKSTKRIQEGVKIDLSLFSQYHPALKRHILTEILQELSLPFTKRHIENLLKIAIPYGPHKIISLPKGFKGYKESAYLFITPVPFEEIEYHYEINAPGTINIKEINLIFKIEIVEKKPETKIDISPDKAYFDFEKVSFPIEIRPYKPGDRFYPIGKKRSRKLKDFFIDSHIPYSERKKYPIFLSDKKIIWIAGLCMDERAKPTSKTKKCLIITKLQ</sequence>
<organism evidence="10">
    <name type="scientific">Desulfofervidus auxilii</name>
    <dbReference type="NCBI Taxonomy" id="1621989"/>
    <lineage>
        <taxon>Bacteria</taxon>
        <taxon>Pseudomonadati</taxon>
        <taxon>Thermodesulfobacteriota</taxon>
        <taxon>Candidatus Desulfofervidia</taxon>
        <taxon>Candidatus Desulfofervidales</taxon>
        <taxon>Candidatus Desulfofervidaceae</taxon>
        <taxon>Candidatus Desulfofervidus</taxon>
    </lineage>
</organism>
<dbReference type="SUPFAM" id="SSF82829">
    <property type="entry name" value="MesJ substrate recognition domain-like"/>
    <property type="match status" value="1"/>
</dbReference>
<keyword evidence="6" id="KW-0547">Nucleotide-binding</keyword>
<evidence type="ECO:0000256" key="6">
    <source>
        <dbReference type="ARBA" id="ARBA00022741"/>
    </source>
</evidence>
<feature type="non-terminal residue" evidence="10">
    <location>
        <position position="1"/>
    </location>
</feature>
<dbReference type="EC" id="6.3.4.19" evidence="2"/>
<evidence type="ECO:0000313" key="10">
    <source>
        <dbReference type="EMBL" id="HDD45038.1"/>
    </source>
</evidence>
<reference evidence="10" key="1">
    <citation type="journal article" date="2020" name="mSystems">
        <title>Genome- and Community-Level Interaction Insights into Carbon Utilization and Element Cycling Functions of Hydrothermarchaeota in Hydrothermal Sediment.</title>
        <authorList>
            <person name="Zhou Z."/>
            <person name="Liu Y."/>
            <person name="Xu W."/>
            <person name="Pan J."/>
            <person name="Luo Z.H."/>
            <person name="Li M."/>
        </authorList>
    </citation>
    <scope>NUCLEOTIDE SEQUENCE [LARGE SCALE GENOMIC DNA]</scope>
    <source>
        <strain evidence="10">HyVt-233</strain>
    </source>
</reference>
<dbReference type="AlphaFoldDB" id="A0A7C0Y5Q3"/>
<gene>
    <name evidence="10" type="primary">tilS</name>
    <name evidence="10" type="ORF">ENG63_09310</name>
</gene>
<dbReference type="SMART" id="SM00977">
    <property type="entry name" value="TilS_C"/>
    <property type="match status" value="1"/>
</dbReference>
<dbReference type="PANTHER" id="PTHR43033:SF1">
    <property type="entry name" value="TRNA(ILE)-LYSIDINE SYNTHASE-RELATED"/>
    <property type="match status" value="1"/>
</dbReference>
<dbReference type="HAMAP" id="MF_01161">
    <property type="entry name" value="tRNA_Ile_lys_synt"/>
    <property type="match status" value="1"/>
</dbReference>
<name>A0A7C0Y5Q3_DESA2</name>
<dbReference type="Proteomes" id="UP000886289">
    <property type="component" value="Unassembled WGS sequence"/>
</dbReference>
<proteinExistence type="inferred from homology"/>
<dbReference type="InterPro" id="IPR014729">
    <property type="entry name" value="Rossmann-like_a/b/a_fold"/>
</dbReference>
<evidence type="ECO:0000256" key="2">
    <source>
        <dbReference type="ARBA" id="ARBA00013267"/>
    </source>
</evidence>
<dbReference type="InterPro" id="IPR012094">
    <property type="entry name" value="tRNA_Ile_lys_synt"/>
</dbReference>
<dbReference type="GO" id="GO:0005737">
    <property type="term" value="C:cytoplasm"/>
    <property type="evidence" value="ECO:0007669"/>
    <property type="project" value="UniProtKB-SubCell"/>
</dbReference>
<dbReference type="NCBIfam" id="TIGR02432">
    <property type="entry name" value="lysidine_TilS_N"/>
    <property type="match status" value="1"/>
</dbReference>
<dbReference type="GO" id="GO:0005524">
    <property type="term" value="F:ATP binding"/>
    <property type="evidence" value="ECO:0007669"/>
    <property type="project" value="UniProtKB-KW"/>
</dbReference>
<dbReference type="SUPFAM" id="SSF56037">
    <property type="entry name" value="PheT/TilS domain"/>
    <property type="match status" value="1"/>
</dbReference>
<feature type="domain" description="Lysidine-tRNA(Ile) synthetase C-terminal" evidence="9">
    <location>
        <begin position="375"/>
        <end position="447"/>
    </location>
</feature>
<evidence type="ECO:0000256" key="8">
    <source>
        <dbReference type="ARBA" id="ARBA00048539"/>
    </source>
</evidence>
<comment type="subcellular location">
    <subcellularLocation>
        <location evidence="1">Cytoplasm</location>
    </subcellularLocation>
</comment>
<evidence type="ECO:0000256" key="3">
    <source>
        <dbReference type="ARBA" id="ARBA00022490"/>
    </source>
</evidence>
<evidence type="ECO:0000259" key="9">
    <source>
        <dbReference type="SMART" id="SM00977"/>
    </source>
</evidence>
<dbReference type="SUPFAM" id="SSF52402">
    <property type="entry name" value="Adenine nucleotide alpha hydrolases-like"/>
    <property type="match status" value="1"/>
</dbReference>